<gene>
    <name evidence="1" type="ORF">BC643_4602</name>
</gene>
<comment type="caution">
    <text evidence="1">The sequence shown here is derived from an EMBL/GenBank/DDBJ whole genome shotgun (WGS) entry which is preliminary data.</text>
</comment>
<reference evidence="1 2" key="1">
    <citation type="submission" date="2018-09" db="EMBL/GenBank/DDBJ databases">
        <title>Genomic Encyclopedia of Archaeal and Bacterial Type Strains, Phase II (KMG-II): from individual species to whole genera.</title>
        <authorList>
            <person name="Goeker M."/>
        </authorList>
    </citation>
    <scope>NUCLEOTIDE SEQUENCE [LARGE SCALE GENOMIC DNA]</scope>
    <source>
        <strain evidence="1 2">DSM 27148</strain>
    </source>
</reference>
<protein>
    <submittedName>
        <fullName evidence="1">Uncharacterized protein</fullName>
    </submittedName>
</protein>
<dbReference type="Proteomes" id="UP000283387">
    <property type="component" value="Unassembled WGS sequence"/>
</dbReference>
<evidence type="ECO:0000313" key="1">
    <source>
        <dbReference type="EMBL" id="RKD85083.1"/>
    </source>
</evidence>
<organism evidence="1 2">
    <name type="scientific">Mangrovibacterium diazotrophicum</name>
    <dbReference type="NCBI Taxonomy" id="1261403"/>
    <lineage>
        <taxon>Bacteria</taxon>
        <taxon>Pseudomonadati</taxon>
        <taxon>Bacteroidota</taxon>
        <taxon>Bacteroidia</taxon>
        <taxon>Marinilabiliales</taxon>
        <taxon>Prolixibacteraceae</taxon>
        <taxon>Mangrovibacterium</taxon>
    </lineage>
</organism>
<evidence type="ECO:0000313" key="2">
    <source>
        <dbReference type="Proteomes" id="UP000283387"/>
    </source>
</evidence>
<keyword evidence="2" id="KW-1185">Reference proteome</keyword>
<name>A0A419VUQ9_9BACT</name>
<dbReference type="EMBL" id="RAPN01000006">
    <property type="protein sequence ID" value="RKD85083.1"/>
    <property type="molecule type" value="Genomic_DNA"/>
</dbReference>
<accession>A0A419VUQ9</accession>
<sequence length="208" mass="24076">MQTGSNLFNIMKGLLILFFSLFSLVAVCQVPEPNNPEENPHQVNQWMVDSLNHRPIDFYLNHPDIDKYAKLFFMGKFAASDDNFTFAFLDSVLTTNEETSAFYLFVFNCVLKITDGALSEYIGQDCRAYLETYPCDFIALKHNELYAENYYKWINYAAYEYYFEEDPVASTNKSIAALKQIVAQKCADQSFELEEIRKSVIQFIAEND</sequence>
<proteinExistence type="predicted"/>
<dbReference type="AlphaFoldDB" id="A0A419VUQ9"/>